<dbReference type="Pfam" id="PF10145">
    <property type="entry name" value="PhageMin_Tail"/>
    <property type="match status" value="1"/>
</dbReference>
<keyword evidence="3" id="KW-0812">Transmembrane</keyword>
<feature type="transmembrane region" description="Helical" evidence="3">
    <location>
        <begin position="426"/>
        <end position="448"/>
    </location>
</feature>
<evidence type="ECO:0000259" key="4">
    <source>
        <dbReference type="Pfam" id="PF10145"/>
    </source>
</evidence>
<keyword evidence="3" id="KW-1133">Transmembrane helix</keyword>
<dbReference type="PANTHER" id="PTHR37813:SF1">
    <property type="entry name" value="FELS-2 PROPHAGE PROTEIN"/>
    <property type="match status" value="1"/>
</dbReference>
<feature type="domain" description="Phage tail tape measure protein" evidence="4">
    <location>
        <begin position="93"/>
        <end position="289"/>
    </location>
</feature>
<gene>
    <name evidence="5" type="ORF">G3A50_14290</name>
</gene>
<feature type="compositionally biased region" description="Low complexity" evidence="2">
    <location>
        <begin position="686"/>
        <end position="707"/>
    </location>
</feature>
<keyword evidence="3" id="KW-0472">Membrane</keyword>
<dbReference type="AlphaFoldDB" id="A0A6P1YST9"/>
<evidence type="ECO:0000256" key="3">
    <source>
        <dbReference type="SAM" id="Phobius"/>
    </source>
</evidence>
<accession>A0A6P1YST9</accession>
<evidence type="ECO:0000313" key="5">
    <source>
        <dbReference type="EMBL" id="QIB34744.1"/>
    </source>
</evidence>
<dbReference type="EMBL" id="CP048630">
    <property type="protein sequence ID" value="QIB34744.1"/>
    <property type="molecule type" value="Genomic_DNA"/>
</dbReference>
<feature type="transmembrane region" description="Helical" evidence="3">
    <location>
        <begin position="39"/>
        <end position="61"/>
    </location>
</feature>
<feature type="region of interest" description="Disordered" evidence="2">
    <location>
        <begin position="686"/>
        <end position="727"/>
    </location>
</feature>
<dbReference type="KEGG" id="apra:G3A50_14290"/>
<evidence type="ECO:0000313" key="6">
    <source>
        <dbReference type="Proteomes" id="UP000464751"/>
    </source>
</evidence>
<sequence length="770" mass="79746">MAGRTMDLSILVRLVDRLTGPLGALQRKFAQFAQLGQRIGILGAAAAAISFAAPIMSAAAFDQQLRDIVVTAGKVGPAAEDRIRQLAAGYSELALQIGIASSEIAAAGGLLIASGMDDALTNRLLPTIGRVSKAASAATGDVAKVAFALNNSLGVTADEMEVAFAKLITAGKLGRFEFRDMARELPELASQFTKFKIQGLDAVETLGASLQVAMFGTDNTSAAANNFKNYLSKVLSPDAVKNFKEFGVDIEGVMKNAAAKGINPIEASIQKVLSLTGVSQEKALAFFKTAKDGGMTDVQAAAAAVEQIRAIGATGKLTNIFGDMQVLDFLLPMLANIDKYKEFKKEIAGAGLDVIAQDYATQWNGLQTQMTIAQEIATQATRRIGLGFAQNLPWINEWGKAALGWVREIDATYPGAIDTVLGLTGAFLAGIAGLAIMVPALTILSAAFGVLAGIVGFVLSPIGLVVAALAGLAYLIYADWATFGPFFTYMWGEVKQAFSDGVDAVTRLFAGDWVGAGAAGRRILAALGNIGRSAMAVLRGALRPVLAWLDDALGGIPSKLLRIGAGIATAIGSFATTIWDRVSSTFSGDRSPIIDWLLGGLGALGSMLLSAVTSGIDFLANLEDDDWRTLGERFGNALVDALKAPFGPLMTWFTDLPGRILAAIGSIDVSSLISWPSLPSWLGGGSAAPANDNAPGTAPAAAPSAQPQRQGFAVPPGGFASPASMPAAGRSQVGGQIVVSAAPGTKVESVKSANADVPLKADNGRMVGRI</sequence>
<keyword evidence="6" id="KW-1185">Reference proteome</keyword>
<dbReference type="Proteomes" id="UP000464751">
    <property type="component" value="Chromosome"/>
</dbReference>
<dbReference type="PANTHER" id="PTHR37813">
    <property type="entry name" value="FELS-2 PROPHAGE PROTEIN"/>
    <property type="match status" value="1"/>
</dbReference>
<name>A0A6P1YST9_9HYPH</name>
<evidence type="ECO:0000256" key="2">
    <source>
        <dbReference type="SAM" id="MobiDB-lite"/>
    </source>
</evidence>
<evidence type="ECO:0000256" key="1">
    <source>
        <dbReference type="ARBA" id="ARBA00022612"/>
    </source>
</evidence>
<keyword evidence="1" id="KW-1188">Viral release from host cell</keyword>
<dbReference type="InterPro" id="IPR010090">
    <property type="entry name" value="Phage_tape_meas"/>
</dbReference>
<organism evidence="5 6">
    <name type="scientific">Ancylobacter pratisalsi</name>
    <dbReference type="NCBI Taxonomy" id="1745854"/>
    <lineage>
        <taxon>Bacteria</taxon>
        <taxon>Pseudomonadati</taxon>
        <taxon>Pseudomonadota</taxon>
        <taxon>Alphaproteobacteria</taxon>
        <taxon>Hyphomicrobiales</taxon>
        <taxon>Xanthobacteraceae</taxon>
        <taxon>Ancylobacter</taxon>
    </lineage>
</organism>
<proteinExistence type="predicted"/>
<reference evidence="5 6" key="1">
    <citation type="submission" date="2020-02" db="EMBL/GenBank/DDBJ databases">
        <authorList>
            <person name="Li G."/>
        </authorList>
    </citation>
    <scope>NUCLEOTIDE SEQUENCE [LARGE SCALE GENOMIC DNA]</scope>
    <source>
        <strain evidence="5 6">DSM 102029</strain>
    </source>
</reference>
<dbReference type="RefSeq" id="WP_163075889.1">
    <property type="nucleotide sequence ID" value="NZ_CP048630.1"/>
</dbReference>
<protein>
    <recommendedName>
        <fullName evidence="4">Phage tail tape measure protein domain-containing protein</fullName>
    </recommendedName>
</protein>
<feature type="transmembrane region" description="Helical" evidence="3">
    <location>
        <begin position="454"/>
        <end position="477"/>
    </location>
</feature>